<accession>A0A8H6FII5</accession>
<comment type="caution">
    <text evidence="2">The sequence shown here is derived from an EMBL/GenBank/DDBJ whole genome shotgun (WGS) entry which is preliminary data.</text>
</comment>
<dbReference type="Proteomes" id="UP000593566">
    <property type="component" value="Unassembled WGS sequence"/>
</dbReference>
<feature type="region of interest" description="Disordered" evidence="1">
    <location>
        <begin position="101"/>
        <end position="121"/>
    </location>
</feature>
<sequence>MNTSTPPTGSTAAALPDATYVPEPHQVPIGIWSGVEDEQYTKQPDEPMAEFDAEVPIHSGKDSEEALMVLTKRRAEIRDARSVSSVRLLFTVYELVFRNGGNEESNVGKKTRKCERSPSLK</sequence>
<dbReference type="AlphaFoldDB" id="A0A8H6FII5"/>
<name>A0A8H6FII5_9LECA</name>
<organism evidence="2 3">
    <name type="scientific">Letharia lupina</name>
    <dbReference type="NCBI Taxonomy" id="560253"/>
    <lineage>
        <taxon>Eukaryota</taxon>
        <taxon>Fungi</taxon>
        <taxon>Dikarya</taxon>
        <taxon>Ascomycota</taxon>
        <taxon>Pezizomycotina</taxon>
        <taxon>Lecanoromycetes</taxon>
        <taxon>OSLEUM clade</taxon>
        <taxon>Lecanoromycetidae</taxon>
        <taxon>Lecanorales</taxon>
        <taxon>Lecanorineae</taxon>
        <taxon>Parmeliaceae</taxon>
        <taxon>Letharia</taxon>
    </lineage>
</organism>
<dbReference type="EMBL" id="JACCJB010000003">
    <property type="protein sequence ID" value="KAF6229161.1"/>
    <property type="molecule type" value="Genomic_DNA"/>
</dbReference>
<evidence type="ECO:0000313" key="3">
    <source>
        <dbReference type="Proteomes" id="UP000593566"/>
    </source>
</evidence>
<protein>
    <submittedName>
        <fullName evidence="2">Uncharacterized protein</fullName>
    </submittedName>
</protein>
<reference evidence="2 3" key="1">
    <citation type="journal article" date="2020" name="Genomics">
        <title>Complete, high-quality genomes from long-read metagenomic sequencing of two wolf lichen thalli reveals enigmatic genome architecture.</title>
        <authorList>
            <person name="McKenzie S.K."/>
            <person name="Walston R.F."/>
            <person name="Allen J.L."/>
        </authorList>
    </citation>
    <scope>NUCLEOTIDE SEQUENCE [LARGE SCALE GENOMIC DNA]</scope>
    <source>
        <strain evidence="2">WasteWater1</strain>
    </source>
</reference>
<gene>
    <name evidence="2" type="ORF">HO133_007277</name>
</gene>
<evidence type="ECO:0000313" key="2">
    <source>
        <dbReference type="EMBL" id="KAF6229161.1"/>
    </source>
</evidence>
<proteinExistence type="predicted"/>
<evidence type="ECO:0000256" key="1">
    <source>
        <dbReference type="SAM" id="MobiDB-lite"/>
    </source>
</evidence>
<keyword evidence="3" id="KW-1185">Reference proteome</keyword>
<dbReference type="GeneID" id="59335676"/>
<dbReference type="RefSeq" id="XP_037156803.1">
    <property type="nucleotide sequence ID" value="XM_037298168.1"/>
</dbReference>